<keyword evidence="1" id="KW-0472">Membrane</keyword>
<gene>
    <name evidence="2" type="ORF">TL16_g03945</name>
</gene>
<comment type="caution">
    <text evidence="2">The sequence shown here is derived from an EMBL/GenBank/DDBJ whole genome shotgun (WGS) entry which is preliminary data.</text>
</comment>
<dbReference type="EMBL" id="BLQM01000106">
    <property type="protein sequence ID" value="GMH64365.1"/>
    <property type="molecule type" value="Genomic_DNA"/>
</dbReference>
<accession>A0A9W7A6L7</accession>
<proteinExistence type="predicted"/>
<sequence length="125" mass="13692">MILSTSTYTKAFATIFGVYGLQMLFVPANMVTDHFEAEPTPMLKFWIRGQSVSLLGLCYCLTELPEDKAALIGTITSLAVGVLYPWNAKFGLLNKDLPVVKYPMHYVPEALMGIMTLAGAASLLK</sequence>
<evidence type="ECO:0000256" key="1">
    <source>
        <dbReference type="SAM" id="Phobius"/>
    </source>
</evidence>
<organism evidence="2 3">
    <name type="scientific">Triparma laevis f. inornata</name>
    <dbReference type="NCBI Taxonomy" id="1714386"/>
    <lineage>
        <taxon>Eukaryota</taxon>
        <taxon>Sar</taxon>
        <taxon>Stramenopiles</taxon>
        <taxon>Ochrophyta</taxon>
        <taxon>Bolidophyceae</taxon>
        <taxon>Parmales</taxon>
        <taxon>Triparmaceae</taxon>
        <taxon>Triparma</taxon>
    </lineage>
</organism>
<keyword evidence="1" id="KW-0812">Transmembrane</keyword>
<feature type="transmembrane region" description="Helical" evidence="1">
    <location>
        <begin position="45"/>
        <end position="62"/>
    </location>
</feature>
<evidence type="ECO:0000313" key="3">
    <source>
        <dbReference type="Proteomes" id="UP001162640"/>
    </source>
</evidence>
<keyword evidence="1" id="KW-1133">Transmembrane helix</keyword>
<evidence type="ECO:0000313" key="2">
    <source>
        <dbReference type="EMBL" id="GMH64365.1"/>
    </source>
</evidence>
<reference evidence="3" key="1">
    <citation type="journal article" date="2023" name="Commun. Biol.">
        <title>Genome analysis of Parmales, the sister group of diatoms, reveals the evolutionary specialization of diatoms from phago-mixotrophs to photoautotrophs.</title>
        <authorList>
            <person name="Ban H."/>
            <person name="Sato S."/>
            <person name="Yoshikawa S."/>
            <person name="Yamada K."/>
            <person name="Nakamura Y."/>
            <person name="Ichinomiya M."/>
            <person name="Sato N."/>
            <person name="Blanc-Mathieu R."/>
            <person name="Endo H."/>
            <person name="Kuwata A."/>
            <person name="Ogata H."/>
        </authorList>
    </citation>
    <scope>NUCLEOTIDE SEQUENCE [LARGE SCALE GENOMIC DNA]</scope>
</reference>
<dbReference type="Proteomes" id="UP001162640">
    <property type="component" value="Unassembled WGS sequence"/>
</dbReference>
<dbReference type="AlphaFoldDB" id="A0A9W7A6L7"/>
<name>A0A9W7A6L7_9STRA</name>
<feature type="transmembrane region" description="Helical" evidence="1">
    <location>
        <begin position="69"/>
        <end position="86"/>
    </location>
</feature>
<feature type="transmembrane region" description="Helical" evidence="1">
    <location>
        <begin position="7"/>
        <end position="25"/>
    </location>
</feature>
<protein>
    <submittedName>
        <fullName evidence="2">Uncharacterized protein</fullName>
    </submittedName>
</protein>
<feature type="transmembrane region" description="Helical" evidence="1">
    <location>
        <begin position="106"/>
        <end position="124"/>
    </location>
</feature>